<dbReference type="AlphaFoldDB" id="A0A183F9Z4"/>
<accession>A0A183F9Z4</accession>
<dbReference type="Proteomes" id="UP000050761">
    <property type="component" value="Unassembled WGS sequence"/>
</dbReference>
<dbReference type="InterPro" id="IPR028092">
    <property type="entry name" value="RD3"/>
</dbReference>
<dbReference type="OrthoDB" id="5824539at2759"/>
<evidence type="ECO:0000313" key="1">
    <source>
        <dbReference type="EMBL" id="VDO29905.1"/>
    </source>
</evidence>
<evidence type="ECO:0000313" key="3">
    <source>
        <dbReference type="WBParaSite" id="HPBE_0000298601-mRNA-1"/>
    </source>
</evidence>
<proteinExistence type="predicted"/>
<sequence length="97" mass="11381">MLRWLADIASVRVTSEKNDDGREEIEDNDDNMMTELILAEVEAIVVAFENEQDIRKSQECLRKRVPDYSWLISDVSQKPKKYLTMNVSVKMYGLRRI</sequence>
<protein>
    <submittedName>
        <fullName evidence="3">AMP-binding_C domain-containing protein</fullName>
    </submittedName>
</protein>
<gene>
    <name evidence="1" type="ORF">HPBE_LOCUS2987</name>
</gene>
<organism evidence="2 3">
    <name type="scientific">Heligmosomoides polygyrus</name>
    <name type="common">Parasitic roundworm</name>
    <dbReference type="NCBI Taxonomy" id="6339"/>
    <lineage>
        <taxon>Eukaryota</taxon>
        <taxon>Metazoa</taxon>
        <taxon>Ecdysozoa</taxon>
        <taxon>Nematoda</taxon>
        <taxon>Chromadorea</taxon>
        <taxon>Rhabditida</taxon>
        <taxon>Rhabditina</taxon>
        <taxon>Rhabditomorpha</taxon>
        <taxon>Strongyloidea</taxon>
        <taxon>Heligmosomidae</taxon>
        <taxon>Heligmosomoides</taxon>
    </lineage>
</organism>
<name>A0A183F9Z4_HELPZ</name>
<accession>A0A3P7XWZ1</accession>
<reference evidence="1 2" key="1">
    <citation type="submission" date="2018-11" db="EMBL/GenBank/DDBJ databases">
        <authorList>
            <consortium name="Pathogen Informatics"/>
        </authorList>
    </citation>
    <scope>NUCLEOTIDE SEQUENCE [LARGE SCALE GENOMIC DNA]</scope>
</reference>
<dbReference type="Pfam" id="PF14473">
    <property type="entry name" value="RD3"/>
    <property type="match status" value="1"/>
</dbReference>
<keyword evidence="2" id="KW-1185">Reference proteome</keyword>
<dbReference type="EMBL" id="UZAH01005893">
    <property type="protein sequence ID" value="VDO29905.1"/>
    <property type="molecule type" value="Genomic_DNA"/>
</dbReference>
<dbReference type="WBParaSite" id="HPBE_0000298601-mRNA-1">
    <property type="protein sequence ID" value="HPBE_0000298601-mRNA-1"/>
    <property type="gene ID" value="HPBE_0000298601"/>
</dbReference>
<evidence type="ECO:0000313" key="2">
    <source>
        <dbReference type="Proteomes" id="UP000050761"/>
    </source>
</evidence>
<reference evidence="3" key="2">
    <citation type="submission" date="2019-09" db="UniProtKB">
        <authorList>
            <consortium name="WormBaseParasite"/>
        </authorList>
    </citation>
    <scope>IDENTIFICATION</scope>
</reference>